<accession>A0ABS0LU78</accession>
<gene>
    <name evidence="1" type="ORF">I5U16_01740</name>
</gene>
<organism evidence="1 2">
    <name type="scientific">Serratia surfactantfaciens</name>
    <dbReference type="NCBI Taxonomy" id="2741499"/>
    <lineage>
        <taxon>Bacteria</taxon>
        <taxon>Pseudomonadati</taxon>
        <taxon>Pseudomonadota</taxon>
        <taxon>Gammaproteobacteria</taxon>
        <taxon>Enterobacterales</taxon>
        <taxon>Yersiniaceae</taxon>
        <taxon>Serratia</taxon>
    </lineage>
</organism>
<protein>
    <recommendedName>
        <fullName evidence="3">DUF4303 domain-containing protein</fullName>
    </recommendedName>
</protein>
<dbReference type="EMBL" id="JADUMB010000001">
    <property type="protein sequence ID" value="MBH1918880.1"/>
    <property type="molecule type" value="Genomic_DNA"/>
</dbReference>
<sequence length="231" mass="26833">MKLDEVLASFKRDVSSHTMSIENDDGVFRHLHFARGRSSCYHFTLTTWPGHLCIGGDMGTYVFSRLHDMFNFFRMDKHDFMRNKDELSINPGYWSEKLQHGGHGYRRDVYAEWSPEAFEARAQEYLDDWLECAAEDFDDEEAFEEAKEEAIEAIAELKLASGYEYEAVTAVHDFSCEHIDLTDFFETSCREASNGYIWCLYAIVWGIQQYDISKLAGSAMEKFFVHTLEAK</sequence>
<keyword evidence="2" id="KW-1185">Reference proteome</keyword>
<evidence type="ECO:0008006" key="3">
    <source>
        <dbReference type="Google" id="ProtNLM"/>
    </source>
</evidence>
<comment type="caution">
    <text evidence="1">The sequence shown here is derived from an EMBL/GenBank/DDBJ whole genome shotgun (WGS) entry which is preliminary data.</text>
</comment>
<evidence type="ECO:0000313" key="1">
    <source>
        <dbReference type="EMBL" id="MBH1918880.1"/>
    </source>
</evidence>
<dbReference type="Proteomes" id="UP000635335">
    <property type="component" value="Unassembled WGS sequence"/>
</dbReference>
<proteinExistence type="predicted"/>
<reference evidence="1 2" key="1">
    <citation type="submission" date="2020-11" db="EMBL/GenBank/DDBJ databases">
        <title>Enhanced detection system for hospital associated transmission using whole genome sequencing surveillance.</title>
        <authorList>
            <person name="Harrison L.H."/>
            <person name="Van Tyne D."/>
            <person name="Marsh J.W."/>
            <person name="Griffith M.P."/>
            <person name="Snyder D.J."/>
            <person name="Cooper V.S."/>
            <person name="Mustapha M."/>
        </authorList>
    </citation>
    <scope>NUCLEOTIDE SEQUENCE [LARGE SCALE GENOMIC DNA]</scope>
    <source>
        <strain evidence="1 2">SER00227</strain>
    </source>
</reference>
<evidence type="ECO:0000313" key="2">
    <source>
        <dbReference type="Proteomes" id="UP000635335"/>
    </source>
</evidence>
<dbReference type="RefSeq" id="WP_197667210.1">
    <property type="nucleotide sequence ID" value="NZ_JADUMB010000001.1"/>
</dbReference>
<name>A0ABS0LU78_9GAMM</name>